<evidence type="ECO:0000313" key="3">
    <source>
        <dbReference type="Proteomes" id="UP000066480"/>
    </source>
</evidence>
<keyword evidence="1" id="KW-0812">Transmembrane</keyword>
<feature type="transmembrane region" description="Helical" evidence="1">
    <location>
        <begin position="45"/>
        <end position="65"/>
    </location>
</feature>
<evidence type="ECO:0000313" key="2">
    <source>
        <dbReference type="EMBL" id="AKU18068.1"/>
    </source>
</evidence>
<proteinExistence type="predicted"/>
<organism evidence="2 3">
    <name type="scientific">Luteipulveratus mongoliensis</name>
    <dbReference type="NCBI Taxonomy" id="571913"/>
    <lineage>
        <taxon>Bacteria</taxon>
        <taxon>Bacillati</taxon>
        <taxon>Actinomycetota</taxon>
        <taxon>Actinomycetes</taxon>
        <taxon>Micrococcales</taxon>
        <taxon>Dermacoccaceae</taxon>
        <taxon>Luteipulveratus</taxon>
    </lineage>
</organism>
<dbReference type="KEGG" id="lmoi:VV02_23055"/>
<gene>
    <name evidence="2" type="ORF">VV02_23055</name>
</gene>
<protein>
    <submittedName>
        <fullName evidence="2">Uncharacterized protein</fullName>
    </submittedName>
</protein>
<accession>A0A0K1JNA3</accession>
<keyword evidence="1" id="KW-1133">Transmembrane helix</keyword>
<sequence>MGTLAAWALSVAIGAPLLWWTIWLRRGYSARARQFKPRTVVQERACFYAVPAGGLVFSLVPALLGVNWALESALGRIGAFLMLLLFIVVIIVALASTIFAFFFAALDWLVPTPRWVVPKWMYDDEVGHPFSFKIRGVKRDPNAPEPPFL</sequence>
<evidence type="ECO:0000256" key="1">
    <source>
        <dbReference type="SAM" id="Phobius"/>
    </source>
</evidence>
<dbReference type="EMBL" id="CP011112">
    <property type="protein sequence ID" value="AKU18068.1"/>
    <property type="molecule type" value="Genomic_DNA"/>
</dbReference>
<feature type="transmembrane region" description="Helical" evidence="1">
    <location>
        <begin position="6"/>
        <end position="24"/>
    </location>
</feature>
<keyword evidence="1" id="KW-0472">Membrane</keyword>
<name>A0A0K1JNA3_9MICO</name>
<feature type="transmembrane region" description="Helical" evidence="1">
    <location>
        <begin position="77"/>
        <end position="110"/>
    </location>
</feature>
<dbReference type="AlphaFoldDB" id="A0A0K1JNA3"/>
<dbReference type="RefSeq" id="WP_052595427.1">
    <property type="nucleotide sequence ID" value="NZ_CP011112.1"/>
</dbReference>
<dbReference type="STRING" id="571913.VV02_23055"/>
<reference evidence="2 3" key="1">
    <citation type="submission" date="2015-03" db="EMBL/GenBank/DDBJ databases">
        <title>Luteipulveratus halotolerans sp. nov., a novel actinobacterium (Dermacoccaceae) from Sarawak, Malaysia.</title>
        <authorList>
            <person name="Juboi H."/>
            <person name="Basik A."/>
            <person name="Shamsul S.S."/>
            <person name="Arnold P."/>
            <person name="Schmitt E.K."/>
            <person name="Sanglier J.-J."/>
            <person name="Yeo T."/>
        </authorList>
    </citation>
    <scope>NUCLEOTIDE SEQUENCE [LARGE SCALE GENOMIC DNA]</scope>
    <source>
        <strain evidence="2 3">MN07-A0370</strain>
    </source>
</reference>
<keyword evidence="3" id="KW-1185">Reference proteome</keyword>
<dbReference type="Proteomes" id="UP000066480">
    <property type="component" value="Chromosome"/>
</dbReference>